<protein>
    <submittedName>
        <fullName evidence="2">S-adenosylmethionine-binding protein</fullName>
    </submittedName>
</protein>
<feature type="region of interest" description="Disordered" evidence="1">
    <location>
        <begin position="82"/>
        <end position="132"/>
    </location>
</feature>
<keyword evidence="3" id="KW-1185">Reference proteome</keyword>
<evidence type="ECO:0000313" key="3">
    <source>
        <dbReference type="Proteomes" id="UP000609121"/>
    </source>
</evidence>
<feature type="compositionally biased region" description="Basic and acidic residues" evidence="1">
    <location>
        <begin position="82"/>
        <end position="96"/>
    </location>
</feature>
<sequence>MKHATAQDLRGFPGGTRFGTMLADPPRRFADRTGKAAPEHRRLTLSAAMGLQRLCPRPVLRSQAGRAVCGIRLSGAFLSDELRDPAAPGRESDFRRPGNRKNGGSGRRGIGCAFRNPAGIGVSGTPGPGTSARRRVTMLQARRREDARMPGEPHEAIESCSRGPYLERFGRGIRGGWTVRGNRAEDSDSPDWKSCAHNSAIAAE</sequence>
<feature type="region of interest" description="Disordered" evidence="1">
    <location>
        <begin position="1"/>
        <end position="26"/>
    </location>
</feature>
<dbReference type="Proteomes" id="UP000609121">
    <property type="component" value="Unassembled WGS sequence"/>
</dbReference>
<proteinExistence type="predicted"/>
<evidence type="ECO:0000313" key="2">
    <source>
        <dbReference type="EMBL" id="MBE3639321.1"/>
    </source>
</evidence>
<reference evidence="2" key="1">
    <citation type="submission" date="2020-09" db="EMBL/GenBank/DDBJ databases">
        <title>A novel bacterium of genus Mangrovicoccus, isolated from South China Sea.</title>
        <authorList>
            <person name="Huang H."/>
            <person name="Mo K."/>
            <person name="Hu Y."/>
        </authorList>
    </citation>
    <scope>NUCLEOTIDE SEQUENCE</scope>
    <source>
        <strain evidence="2">HB182678</strain>
    </source>
</reference>
<accession>A0A8J6Z0C3</accession>
<feature type="region of interest" description="Disordered" evidence="1">
    <location>
        <begin position="181"/>
        <end position="204"/>
    </location>
</feature>
<organism evidence="2 3">
    <name type="scientific">Mangrovicoccus algicola</name>
    <dbReference type="NCBI Taxonomy" id="2771008"/>
    <lineage>
        <taxon>Bacteria</taxon>
        <taxon>Pseudomonadati</taxon>
        <taxon>Pseudomonadota</taxon>
        <taxon>Alphaproteobacteria</taxon>
        <taxon>Rhodobacterales</taxon>
        <taxon>Paracoccaceae</taxon>
        <taxon>Mangrovicoccus</taxon>
    </lineage>
</organism>
<dbReference type="RefSeq" id="WP_193183870.1">
    <property type="nucleotide sequence ID" value="NZ_JACVXA010000044.1"/>
</dbReference>
<dbReference type="EMBL" id="JACVXA010000044">
    <property type="protein sequence ID" value="MBE3639321.1"/>
    <property type="molecule type" value="Genomic_DNA"/>
</dbReference>
<gene>
    <name evidence="2" type="ORF">ICN82_14065</name>
</gene>
<comment type="caution">
    <text evidence="2">The sequence shown here is derived from an EMBL/GenBank/DDBJ whole genome shotgun (WGS) entry which is preliminary data.</text>
</comment>
<evidence type="ECO:0000256" key="1">
    <source>
        <dbReference type="SAM" id="MobiDB-lite"/>
    </source>
</evidence>
<name>A0A8J6Z0C3_9RHOB</name>
<dbReference type="AlphaFoldDB" id="A0A8J6Z0C3"/>